<feature type="compositionally biased region" description="Low complexity" evidence="1">
    <location>
        <begin position="409"/>
        <end position="421"/>
    </location>
</feature>
<proteinExistence type="predicted"/>
<comment type="caution">
    <text evidence="2">The sequence shown here is derived from an EMBL/GenBank/DDBJ whole genome shotgun (WGS) entry which is preliminary data.</text>
</comment>
<evidence type="ECO:0000313" key="2">
    <source>
        <dbReference type="EMBL" id="CAK9040037.1"/>
    </source>
</evidence>
<evidence type="ECO:0000256" key="1">
    <source>
        <dbReference type="SAM" id="MobiDB-lite"/>
    </source>
</evidence>
<accession>A0ABP0LMY1</accession>
<dbReference type="EMBL" id="CAXAMM010016914">
    <property type="protein sequence ID" value="CAK9040037.1"/>
    <property type="molecule type" value="Genomic_DNA"/>
</dbReference>
<protein>
    <submittedName>
        <fullName evidence="2">J domain-containing protein</fullName>
    </submittedName>
</protein>
<evidence type="ECO:0000313" key="3">
    <source>
        <dbReference type="Proteomes" id="UP001642464"/>
    </source>
</evidence>
<feature type="region of interest" description="Disordered" evidence="1">
    <location>
        <begin position="409"/>
        <end position="438"/>
    </location>
</feature>
<gene>
    <name evidence="2" type="ORF">SCF082_LOCUS23357</name>
</gene>
<sequence>MAAPGRIEEWFQQVPEVLLEEGWEAEIEQPSCSLCHCEAPWGGSLIRIRLEVQVENPPENPAMLLVRPEVRALQGKKELSEVDDLRVLETASPGDSLLKQVHTWGLSSLCSSFMEASNAPKDLGDAQFVKVGWQRVTRDFPDQGDSALTFAGEKPRLLLCRPKGEPFRLSPRGTETSSSSWARRYEVNAIFQVDEEQWAAWTSIHLRLLLESASRAAQWFVNRPGVVELRRNDAEFYTVLTVQSCRRGLPLIPLRPSEAAPDAETVRIQDGQWLGLDRWTRFWPQRYGRDRFSLATYLRTFLKILDIHDFEAYDDLDGQRLVTFQCVVRKDQWEAAKDRFLTAFLIQKKAYRHANGGSSAPSLRADAKPRFVPEEGRLALQERARPGSRRRRPLSTVWWCGRPSWTWTSPPRRIPRTTSPRGGRRGRRGSTAPAVPCR</sequence>
<organism evidence="2 3">
    <name type="scientific">Durusdinium trenchii</name>
    <dbReference type="NCBI Taxonomy" id="1381693"/>
    <lineage>
        <taxon>Eukaryota</taxon>
        <taxon>Sar</taxon>
        <taxon>Alveolata</taxon>
        <taxon>Dinophyceae</taxon>
        <taxon>Suessiales</taxon>
        <taxon>Symbiodiniaceae</taxon>
        <taxon>Durusdinium</taxon>
    </lineage>
</organism>
<name>A0ABP0LMY1_9DINO</name>
<reference evidence="2 3" key="1">
    <citation type="submission" date="2024-02" db="EMBL/GenBank/DDBJ databases">
        <authorList>
            <person name="Chen Y."/>
            <person name="Shah S."/>
            <person name="Dougan E. K."/>
            <person name="Thang M."/>
            <person name="Chan C."/>
        </authorList>
    </citation>
    <scope>NUCLEOTIDE SEQUENCE [LARGE SCALE GENOMIC DNA]</scope>
</reference>
<keyword evidence="3" id="KW-1185">Reference proteome</keyword>
<dbReference type="Proteomes" id="UP001642464">
    <property type="component" value="Unassembled WGS sequence"/>
</dbReference>